<sequence>MMVDLNETLLSTSASPFSSKSWPDHPVLENRTQQLTVAIMACLITVIGIPGNSIVILAVMSSKKLQNKTNIFVVNLACADMVTCAVIPFQAVSLLNETWPFSEAFCQVVAVLTCLGLGSSVVNLALIAFIRYSIITKSLTFHERLFTKTNLSLFVCGAWLFPLFFTLILPLVDVGALGYSERYKLCTSDISHALSHVYALAVILVLFPSLVVIILCYVKIYQFVRGSGRNLIEFKSGISTREDPEKSREAPSSSIEVAIFRRQVKVTENLFIVVCTFIVCVTPFGITNGIPAATYPMIPWTLLLFFMNSCLNPIIYGLKHPQFKEVFWPIMTCSWRNIPEPSELIKFFRQGDVLGSRFN</sequence>
<evidence type="ECO:0000256" key="10">
    <source>
        <dbReference type="SAM" id="Phobius"/>
    </source>
</evidence>
<comment type="subcellular location">
    <subcellularLocation>
        <location evidence="1">Cell membrane</location>
        <topology evidence="1">Multi-pass membrane protein</topology>
    </subcellularLocation>
</comment>
<reference evidence="12" key="1">
    <citation type="submission" date="2021-10" db="EMBL/GenBank/DDBJ databases">
        <title>Tropical sea cucumber genome reveals ecological adaptation and Cuvierian tubules defense mechanism.</title>
        <authorList>
            <person name="Chen T."/>
        </authorList>
    </citation>
    <scope>NUCLEOTIDE SEQUENCE</scope>
    <source>
        <strain evidence="12">Nanhai2018</strain>
        <tissue evidence="12">Muscle</tissue>
    </source>
</reference>
<dbReference type="EMBL" id="JAIZAY010000021">
    <property type="protein sequence ID" value="KAJ8022211.1"/>
    <property type="molecule type" value="Genomic_DNA"/>
</dbReference>
<keyword evidence="4 10" id="KW-0812">Transmembrane</keyword>
<dbReference type="AlphaFoldDB" id="A0A9Q0YIM7"/>
<accession>A0A9Q0YIM7</accession>
<evidence type="ECO:0000256" key="8">
    <source>
        <dbReference type="ARBA" id="ARBA00023170"/>
    </source>
</evidence>
<feature type="transmembrane region" description="Helical" evidence="10">
    <location>
        <begin position="297"/>
        <end position="318"/>
    </location>
</feature>
<feature type="transmembrane region" description="Helical" evidence="10">
    <location>
        <begin position="71"/>
        <end position="89"/>
    </location>
</feature>
<gene>
    <name evidence="12" type="ORF">HOLleu_39626</name>
</gene>
<feature type="transmembrane region" description="Helical" evidence="10">
    <location>
        <begin position="35"/>
        <end position="59"/>
    </location>
</feature>
<evidence type="ECO:0000313" key="12">
    <source>
        <dbReference type="EMBL" id="KAJ8022211.1"/>
    </source>
</evidence>
<feature type="domain" description="G-protein coupled receptors family 1 profile" evidence="11">
    <location>
        <begin position="51"/>
        <end position="316"/>
    </location>
</feature>
<feature type="transmembrane region" description="Helical" evidence="10">
    <location>
        <begin position="151"/>
        <end position="172"/>
    </location>
</feature>
<keyword evidence="7 10" id="KW-0472">Membrane</keyword>
<dbReference type="CDD" id="cd00637">
    <property type="entry name" value="7tm_classA_rhodopsin-like"/>
    <property type="match status" value="1"/>
</dbReference>
<feature type="transmembrane region" description="Helical" evidence="10">
    <location>
        <begin position="109"/>
        <end position="130"/>
    </location>
</feature>
<evidence type="ECO:0000256" key="1">
    <source>
        <dbReference type="ARBA" id="ARBA00004651"/>
    </source>
</evidence>
<proteinExistence type="inferred from homology"/>
<comment type="similarity">
    <text evidence="2">Belongs to the G-protein coupled receptor 1 family.</text>
</comment>
<evidence type="ECO:0000256" key="5">
    <source>
        <dbReference type="ARBA" id="ARBA00022989"/>
    </source>
</evidence>
<evidence type="ECO:0000256" key="6">
    <source>
        <dbReference type="ARBA" id="ARBA00023040"/>
    </source>
</evidence>
<dbReference type="SUPFAM" id="SSF81321">
    <property type="entry name" value="Family A G protein-coupled receptor-like"/>
    <property type="match status" value="1"/>
</dbReference>
<evidence type="ECO:0000259" key="11">
    <source>
        <dbReference type="PROSITE" id="PS50262"/>
    </source>
</evidence>
<evidence type="ECO:0000256" key="9">
    <source>
        <dbReference type="ARBA" id="ARBA00023224"/>
    </source>
</evidence>
<keyword evidence="6" id="KW-0297">G-protein coupled receptor</keyword>
<keyword evidence="13" id="KW-1185">Reference proteome</keyword>
<dbReference type="OrthoDB" id="5950126at2759"/>
<dbReference type="Gene3D" id="1.20.1070.10">
    <property type="entry name" value="Rhodopsin 7-helix transmembrane proteins"/>
    <property type="match status" value="1"/>
</dbReference>
<feature type="transmembrane region" description="Helical" evidence="10">
    <location>
        <begin position="270"/>
        <end position="291"/>
    </location>
</feature>
<comment type="caution">
    <text evidence="12">The sequence shown here is derived from an EMBL/GenBank/DDBJ whole genome shotgun (WGS) entry which is preliminary data.</text>
</comment>
<dbReference type="GO" id="GO:0005886">
    <property type="term" value="C:plasma membrane"/>
    <property type="evidence" value="ECO:0007669"/>
    <property type="project" value="UniProtKB-SubCell"/>
</dbReference>
<dbReference type="PANTHER" id="PTHR24228:SF72">
    <property type="entry name" value="G-PROTEIN COUPLED RECEPTORS FAMILY 1 PROFILE DOMAIN-CONTAINING PROTEIN"/>
    <property type="match status" value="1"/>
</dbReference>
<dbReference type="PROSITE" id="PS50262">
    <property type="entry name" value="G_PROTEIN_RECEP_F1_2"/>
    <property type="match status" value="1"/>
</dbReference>
<protein>
    <submittedName>
        <fullName evidence="12">Melatonin receptor type 1A</fullName>
    </submittedName>
</protein>
<dbReference type="PRINTS" id="PR00237">
    <property type="entry name" value="GPCRRHODOPSN"/>
</dbReference>
<dbReference type="GO" id="GO:0004983">
    <property type="term" value="F:neuropeptide Y receptor activity"/>
    <property type="evidence" value="ECO:0007669"/>
    <property type="project" value="InterPro"/>
</dbReference>
<evidence type="ECO:0000256" key="7">
    <source>
        <dbReference type="ARBA" id="ARBA00023136"/>
    </source>
</evidence>
<keyword evidence="3" id="KW-1003">Cell membrane</keyword>
<organism evidence="12 13">
    <name type="scientific">Holothuria leucospilota</name>
    <name type="common">Black long sea cucumber</name>
    <name type="synonym">Mertensiothuria leucospilota</name>
    <dbReference type="NCBI Taxonomy" id="206669"/>
    <lineage>
        <taxon>Eukaryota</taxon>
        <taxon>Metazoa</taxon>
        <taxon>Echinodermata</taxon>
        <taxon>Eleutherozoa</taxon>
        <taxon>Echinozoa</taxon>
        <taxon>Holothuroidea</taxon>
        <taxon>Aspidochirotacea</taxon>
        <taxon>Aspidochirotida</taxon>
        <taxon>Holothuriidae</taxon>
        <taxon>Holothuria</taxon>
    </lineage>
</organism>
<dbReference type="Proteomes" id="UP001152320">
    <property type="component" value="Chromosome 21"/>
</dbReference>
<name>A0A9Q0YIM7_HOLLE</name>
<dbReference type="Pfam" id="PF00001">
    <property type="entry name" value="7tm_1"/>
    <property type="match status" value="1"/>
</dbReference>
<evidence type="ECO:0000256" key="4">
    <source>
        <dbReference type="ARBA" id="ARBA00022692"/>
    </source>
</evidence>
<dbReference type="InterPro" id="IPR000276">
    <property type="entry name" value="GPCR_Rhodpsn"/>
</dbReference>
<evidence type="ECO:0000256" key="2">
    <source>
        <dbReference type="ARBA" id="ARBA00010663"/>
    </source>
</evidence>
<keyword evidence="5 10" id="KW-1133">Transmembrane helix</keyword>
<keyword evidence="8 12" id="KW-0675">Receptor</keyword>
<evidence type="ECO:0000256" key="3">
    <source>
        <dbReference type="ARBA" id="ARBA00022475"/>
    </source>
</evidence>
<evidence type="ECO:0000313" key="13">
    <source>
        <dbReference type="Proteomes" id="UP001152320"/>
    </source>
</evidence>
<dbReference type="PANTHER" id="PTHR24228">
    <property type="entry name" value="B2 BRADYKININ RECEPTOR/ANGIOTENSIN II RECEPTOR"/>
    <property type="match status" value="1"/>
</dbReference>
<feature type="transmembrane region" description="Helical" evidence="10">
    <location>
        <begin position="197"/>
        <end position="218"/>
    </location>
</feature>
<dbReference type="InterPro" id="IPR000611">
    <property type="entry name" value="NPY_rcpt"/>
</dbReference>
<keyword evidence="9" id="KW-0807">Transducer</keyword>
<dbReference type="InterPro" id="IPR017452">
    <property type="entry name" value="GPCR_Rhodpsn_7TM"/>
</dbReference>
<dbReference type="SMART" id="SM01381">
    <property type="entry name" value="7TM_GPCR_Srsx"/>
    <property type="match status" value="1"/>
</dbReference>
<dbReference type="PRINTS" id="PR01012">
    <property type="entry name" value="NRPEPTIDEYR"/>
</dbReference>